<keyword evidence="1" id="KW-0472">Membrane</keyword>
<dbReference type="RefSeq" id="WP_258786290.1">
    <property type="nucleotide sequence ID" value="NZ_JANUGQ010000004.1"/>
</dbReference>
<name>A0ABT2CDM7_9ACTN</name>
<evidence type="ECO:0000256" key="1">
    <source>
        <dbReference type="SAM" id="Phobius"/>
    </source>
</evidence>
<accession>A0ABT2CDM7</accession>
<organism evidence="2 3">
    <name type="scientific">Streptomyces pyxinae</name>
    <dbReference type="NCBI Taxonomy" id="2970734"/>
    <lineage>
        <taxon>Bacteria</taxon>
        <taxon>Bacillati</taxon>
        <taxon>Actinomycetota</taxon>
        <taxon>Actinomycetes</taxon>
        <taxon>Kitasatosporales</taxon>
        <taxon>Streptomycetaceae</taxon>
        <taxon>Streptomyces</taxon>
    </lineage>
</organism>
<evidence type="ECO:0000313" key="3">
    <source>
        <dbReference type="Proteomes" id="UP001431313"/>
    </source>
</evidence>
<evidence type="ECO:0008006" key="4">
    <source>
        <dbReference type="Google" id="ProtNLM"/>
    </source>
</evidence>
<proteinExistence type="predicted"/>
<keyword evidence="1" id="KW-1133">Transmembrane helix</keyword>
<sequence length="70" mass="7985">MKIALYAVGLYVICVLMLRFRRDGMEWDKALLVGLAVTPLAAGLGWLRDGMLKGAPERGRRWRARRQNRA</sequence>
<feature type="transmembrane region" description="Helical" evidence="1">
    <location>
        <begin position="30"/>
        <end position="47"/>
    </location>
</feature>
<protein>
    <recommendedName>
        <fullName evidence="4">Cardiolipin synthase N-terminal domain-containing protein</fullName>
    </recommendedName>
</protein>
<keyword evidence="1" id="KW-0812">Transmembrane</keyword>
<dbReference type="Proteomes" id="UP001431313">
    <property type="component" value="Unassembled WGS sequence"/>
</dbReference>
<keyword evidence="3" id="KW-1185">Reference proteome</keyword>
<evidence type="ECO:0000313" key="2">
    <source>
        <dbReference type="EMBL" id="MCS0635466.1"/>
    </source>
</evidence>
<comment type="caution">
    <text evidence="2">The sequence shown here is derived from an EMBL/GenBank/DDBJ whole genome shotgun (WGS) entry which is preliminary data.</text>
</comment>
<reference evidence="2" key="1">
    <citation type="submission" date="2022-08" db="EMBL/GenBank/DDBJ databases">
        <authorList>
            <person name="Somphong A."/>
            <person name="Phongsopitanun W."/>
        </authorList>
    </citation>
    <scope>NUCLEOTIDE SEQUENCE</scope>
    <source>
        <strain evidence="2">LP05-1</strain>
    </source>
</reference>
<gene>
    <name evidence="2" type="ORF">NX801_07300</name>
</gene>
<dbReference type="EMBL" id="JANUGQ010000004">
    <property type="protein sequence ID" value="MCS0635466.1"/>
    <property type="molecule type" value="Genomic_DNA"/>
</dbReference>